<protein>
    <submittedName>
        <fullName evidence="2">Uncharacterized protein</fullName>
    </submittedName>
</protein>
<evidence type="ECO:0000313" key="3">
    <source>
        <dbReference type="Proteomes" id="UP000193944"/>
    </source>
</evidence>
<feature type="chain" id="PRO_5012688726" evidence="1">
    <location>
        <begin position="21"/>
        <end position="392"/>
    </location>
</feature>
<dbReference type="Proteomes" id="UP000193944">
    <property type="component" value="Unassembled WGS sequence"/>
</dbReference>
<reference evidence="2 3" key="2">
    <citation type="submission" date="2016-08" db="EMBL/GenBank/DDBJ databases">
        <title>Pervasive Adenine N6-methylation of Active Genes in Fungi.</title>
        <authorList>
            <consortium name="DOE Joint Genome Institute"/>
            <person name="Mondo S.J."/>
            <person name="Dannebaum R.O."/>
            <person name="Kuo R.C."/>
            <person name="Labutti K."/>
            <person name="Haridas S."/>
            <person name="Kuo A."/>
            <person name="Salamov A."/>
            <person name="Ahrendt S.R."/>
            <person name="Lipzen A."/>
            <person name="Sullivan W."/>
            <person name="Andreopoulos W.B."/>
            <person name="Clum A."/>
            <person name="Lindquist E."/>
            <person name="Daum C."/>
            <person name="Ramamoorthy G.K."/>
            <person name="Gryganskyi A."/>
            <person name="Culley D."/>
            <person name="Magnuson J.K."/>
            <person name="James T.Y."/>
            <person name="O'Malley M.A."/>
            <person name="Stajich J.E."/>
            <person name="Spatafora J.W."/>
            <person name="Visel A."/>
            <person name="Grigoriev I.V."/>
        </authorList>
    </citation>
    <scope>NUCLEOTIDE SEQUENCE [LARGE SCALE GENOMIC DNA]</scope>
    <source>
        <strain evidence="2 3">S4</strain>
    </source>
</reference>
<gene>
    <name evidence="2" type="ORF">BCR32DRAFT_294594</name>
</gene>
<accession>A0A1Y1WZY0</accession>
<name>A0A1Y1WZY0_9FUNG</name>
<keyword evidence="1" id="KW-0732">Signal</keyword>
<dbReference type="EMBL" id="MCFG01000185">
    <property type="protein sequence ID" value="ORX79139.1"/>
    <property type="molecule type" value="Genomic_DNA"/>
</dbReference>
<dbReference type="InterPro" id="IPR009034">
    <property type="entry name" value="Dockerin_dom_fun_sf"/>
</dbReference>
<proteinExistence type="predicted"/>
<keyword evidence="3" id="KW-1185">Reference proteome</keyword>
<sequence>MKYILGLFLTILYLSSQIEAQTVVYPKCMKCKVYAISKDGTLWGWENNNYCRIRKKSCGYATATESSASASSSKTTTNKVTVVKKTTKLTTTKRTKKSTSKVATNNKEATKVKPTTNTTTATITTFETDAQGNKICNGCVVTATGGSNDLWGWESETSCIIDLKKCEGKIDNEKAGLKDDGAAAANHKKDSQGNFICNGCDVTATGSEGVSLWGWEDNASCIIDNVKCNISVSPKTEKPSSPLLRGQDGILICSTCEYTLKMEDTTLWNEENGEKCRVIGSRCNINTTPHPWCTGCIVTGTGADGALYGWEMQASCLINEISCGLYVPGENDPQDPRFAKTNNSYNNNKDKKVLKWADLNEMSFGIQKCPTLVIKLLSFTEPPDYLEPYLLS</sequence>
<dbReference type="OrthoDB" id="2153466at2759"/>
<organism evidence="2 3">
    <name type="scientific">Anaeromyces robustus</name>
    <dbReference type="NCBI Taxonomy" id="1754192"/>
    <lineage>
        <taxon>Eukaryota</taxon>
        <taxon>Fungi</taxon>
        <taxon>Fungi incertae sedis</taxon>
        <taxon>Chytridiomycota</taxon>
        <taxon>Chytridiomycota incertae sedis</taxon>
        <taxon>Neocallimastigomycetes</taxon>
        <taxon>Neocallimastigales</taxon>
        <taxon>Neocallimastigaceae</taxon>
        <taxon>Anaeromyces</taxon>
    </lineage>
</organism>
<dbReference type="Gene3D" id="3.90.1220.10">
    <property type="entry name" value="Cellulose docking domain, dockering"/>
    <property type="match status" value="1"/>
</dbReference>
<comment type="caution">
    <text evidence="2">The sequence shown here is derived from an EMBL/GenBank/DDBJ whole genome shotgun (WGS) entry which is preliminary data.</text>
</comment>
<feature type="signal peptide" evidence="1">
    <location>
        <begin position="1"/>
        <end position="20"/>
    </location>
</feature>
<dbReference type="AlphaFoldDB" id="A0A1Y1WZY0"/>
<reference evidence="2 3" key="1">
    <citation type="submission" date="2016-08" db="EMBL/GenBank/DDBJ databases">
        <title>A Parts List for Fungal Cellulosomes Revealed by Comparative Genomics.</title>
        <authorList>
            <consortium name="DOE Joint Genome Institute"/>
            <person name="Haitjema C.H."/>
            <person name="Gilmore S.P."/>
            <person name="Henske J.K."/>
            <person name="Solomon K.V."/>
            <person name="De Groot R."/>
            <person name="Kuo A."/>
            <person name="Mondo S.J."/>
            <person name="Salamov A.A."/>
            <person name="Labutti K."/>
            <person name="Zhao Z."/>
            <person name="Chiniquy J."/>
            <person name="Barry K."/>
            <person name="Brewer H.M."/>
            <person name="Purvine S.O."/>
            <person name="Wright A.T."/>
            <person name="Boxma B."/>
            <person name="Van Alen T."/>
            <person name="Hackstein J.H."/>
            <person name="Baker S.E."/>
            <person name="Grigoriev I.V."/>
            <person name="O'Malley M.A."/>
        </authorList>
    </citation>
    <scope>NUCLEOTIDE SEQUENCE [LARGE SCALE GENOMIC DNA]</scope>
    <source>
        <strain evidence="2 3">S4</strain>
    </source>
</reference>
<evidence type="ECO:0000313" key="2">
    <source>
        <dbReference type="EMBL" id="ORX79139.1"/>
    </source>
</evidence>
<evidence type="ECO:0000256" key="1">
    <source>
        <dbReference type="SAM" id="SignalP"/>
    </source>
</evidence>